<evidence type="ECO:0000313" key="16">
    <source>
        <dbReference type="Proteomes" id="UP000054359"/>
    </source>
</evidence>
<dbReference type="STRING" id="407821.A0A087UTY8"/>
<accession>A0A087UTY8</accession>
<dbReference type="PANTHER" id="PTHR18929:SF210">
    <property type="entry name" value="PROTEIN DISULFIDE-ISOMERASE A4"/>
    <property type="match status" value="1"/>
</dbReference>
<evidence type="ECO:0000256" key="7">
    <source>
        <dbReference type="ARBA" id="ARBA00022824"/>
    </source>
</evidence>
<evidence type="ECO:0000256" key="6">
    <source>
        <dbReference type="ARBA" id="ARBA00022737"/>
    </source>
</evidence>
<dbReference type="GO" id="GO:0003756">
    <property type="term" value="F:protein disulfide isomerase activity"/>
    <property type="evidence" value="ECO:0007669"/>
    <property type="project" value="UniProtKB-EC"/>
</dbReference>
<evidence type="ECO:0000256" key="11">
    <source>
        <dbReference type="PIRSR" id="PIRSR605792-51"/>
    </source>
</evidence>
<evidence type="ECO:0000256" key="4">
    <source>
        <dbReference type="ARBA" id="ARBA00012723"/>
    </source>
</evidence>
<evidence type="ECO:0000256" key="10">
    <source>
        <dbReference type="ARBA" id="ARBA00023284"/>
    </source>
</evidence>
<gene>
    <name evidence="15" type="ORF">X975_06215</name>
</gene>
<dbReference type="GO" id="GO:0005788">
    <property type="term" value="C:endoplasmic reticulum lumen"/>
    <property type="evidence" value="ECO:0007669"/>
    <property type="project" value="UniProtKB-SubCell"/>
</dbReference>
<dbReference type="EC" id="5.3.4.1" evidence="4 13"/>
<keyword evidence="8 11" id="KW-1015">Disulfide bond</keyword>
<evidence type="ECO:0000256" key="8">
    <source>
        <dbReference type="ARBA" id="ARBA00023157"/>
    </source>
</evidence>
<evidence type="ECO:0000256" key="5">
    <source>
        <dbReference type="ARBA" id="ARBA00022729"/>
    </source>
</evidence>
<proteinExistence type="inferred from homology"/>
<dbReference type="CDD" id="cd02995">
    <property type="entry name" value="PDI_a_PDI_a'_C"/>
    <property type="match status" value="1"/>
</dbReference>
<evidence type="ECO:0000256" key="3">
    <source>
        <dbReference type="ARBA" id="ARBA00006347"/>
    </source>
</evidence>
<dbReference type="PROSITE" id="PS00194">
    <property type="entry name" value="THIOREDOXIN_1"/>
    <property type="match status" value="3"/>
</dbReference>
<feature type="disulfide bond" description="Redox-active" evidence="11">
    <location>
        <begin position="541"/>
        <end position="544"/>
    </location>
</feature>
<dbReference type="NCBIfam" id="TIGR01126">
    <property type="entry name" value="pdi_dom"/>
    <property type="match status" value="3"/>
</dbReference>
<evidence type="ECO:0000256" key="2">
    <source>
        <dbReference type="ARBA" id="ARBA00004319"/>
    </source>
</evidence>
<keyword evidence="10 11" id="KW-0676">Redox-active center</keyword>
<feature type="domain" description="Thioredoxin" evidence="14">
    <location>
        <begin position="21"/>
        <end position="152"/>
    </location>
</feature>
<dbReference type="PANTHER" id="PTHR18929">
    <property type="entry name" value="PROTEIN DISULFIDE ISOMERASE"/>
    <property type="match status" value="1"/>
</dbReference>
<evidence type="ECO:0000256" key="9">
    <source>
        <dbReference type="ARBA" id="ARBA00023235"/>
    </source>
</evidence>
<dbReference type="SUPFAM" id="SSF52833">
    <property type="entry name" value="Thioredoxin-like"/>
    <property type="match status" value="5"/>
</dbReference>
<dbReference type="EMBL" id="KK121600">
    <property type="protein sequence ID" value="KFM80827.1"/>
    <property type="molecule type" value="Genomic_DNA"/>
</dbReference>
<comment type="catalytic activity">
    <reaction evidence="1 13">
        <text>Catalyzes the rearrangement of -S-S- bonds in proteins.</text>
        <dbReference type="EC" id="5.3.4.1"/>
    </reaction>
</comment>
<feature type="chain" id="PRO_5005106477" description="Protein disulfide-isomerase" evidence="13">
    <location>
        <begin position="23"/>
        <end position="628"/>
    </location>
</feature>
<evidence type="ECO:0000259" key="14">
    <source>
        <dbReference type="PROSITE" id="PS51352"/>
    </source>
</evidence>
<dbReference type="FunFam" id="3.40.30.10:FF:000027">
    <property type="entry name" value="protein disulfide-isomerase A2"/>
    <property type="match status" value="1"/>
</dbReference>
<reference evidence="15 16" key="1">
    <citation type="submission" date="2013-11" db="EMBL/GenBank/DDBJ databases">
        <title>Genome sequencing of Stegodyphus mimosarum.</title>
        <authorList>
            <person name="Bechsgaard J."/>
        </authorList>
    </citation>
    <scope>NUCLEOTIDE SEQUENCE [LARGE SCALE GENOMIC DNA]</scope>
</reference>
<comment type="similarity">
    <text evidence="3 12">Belongs to the protein disulfide isomerase family.</text>
</comment>
<comment type="subcellular location">
    <subcellularLocation>
        <location evidence="2">Endoplasmic reticulum lumen</location>
    </subcellularLocation>
</comment>
<dbReference type="Pfam" id="PF00085">
    <property type="entry name" value="Thioredoxin"/>
    <property type="match status" value="3"/>
</dbReference>
<evidence type="ECO:0000256" key="13">
    <source>
        <dbReference type="RuleBase" id="RU361130"/>
    </source>
</evidence>
<feature type="signal peptide" evidence="13">
    <location>
        <begin position="1"/>
        <end position="22"/>
    </location>
</feature>
<keyword evidence="6" id="KW-0677">Repeat</keyword>
<dbReference type="FunFam" id="3.40.30.10:FF:000017">
    <property type="entry name" value="Protein disulfide-isomerase A4"/>
    <property type="match status" value="2"/>
</dbReference>
<evidence type="ECO:0000256" key="12">
    <source>
        <dbReference type="RuleBase" id="RU004208"/>
    </source>
</evidence>
<organism evidence="15 16">
    <name type="scientific">Stegodyphus mimosarum</name>
    <name type="common">African social velvet spider</name>
    <dbReference type="NCBI Taxonomy" id="407821"/>
    <lineage>
        <taxon>Eukaryota</taxon>
        <taxon>Metazoa</taxon>
        <taxon>Ecdysozoa</taxon>
        <taxon>Arthropoda</taxon>
        <taxon>Chelicerata</taxon>
        <taxon>Arachnida</taxon>
        <taxon>Araneae</taxon>
        <taxon>Araneomorphae</taxon>
        <taxon>Entelegynae</taxon>
        <taxon>Eresoidea</taxon>
        <taxon>Eresidae</taxon>
        <taxon>Stegodyphus</taxon>
    </lineage>
</organism>
<keyword evidence="9 13" id="KW-0413">Isomerase</keyword>
<dbReference type="InterPro" id="IPR005788">
    <property type="entry name" value="PDI_thioredoxin-like_dom"/>
</dbReference>
<evidence type="ECO:0000313" key="15">
    <source>
        <dbReference type="EMBL" id="KFM80827.1"/>
    </source>
</evidence>
<dbReference type="GO" id="GO:0006457">
    <property type="term" value="P:protein folding"/>
    <property type="evidence" value="ECO:0007669"/>
    <property type="project" value="TreeGrafter"/>
</dbReference>
<dbReference type="PRINTS" id="PR00421">
    <property type="entry name" value="THIOREDOXIN"/>
</dbReference>
<sequence length="628" mass="71576">MTRQVSLMILIYAVIVSKNCLCQDDDIFDEDIPVIEGDGGVVTTAVEDDVLVLTRENFDIQIASKDIILVEFYAPWCGHCKALAPEYSKAAKILKNEDPPIHLAKVDATIETDLAARYDVTGYPTLYIFKKGEKVLYDGPRTALGIVEYMKERSDPNWKPPPEAVITLTKENFTEVVEKAEIILVEFYAPWCGHCKRLAPEYERAAKVLKDLPIPIPLAKIDGTAEKEIADKYEARGWPTLIIFRKGQKYPYEGPREETGIISYMKEQAKPPSQEITSPKVLEKSLGKIDVSVVGFFLSDSDPLYLSYIEAANTLRGKFSFFHSFSQNVMKHFGVKDSRIILYQPEIFSSKYEPPKHEFNKVDALSSDIVTFIKEHHLPLVGERNQRSRWKYDDKYPLVVVYYDVDFSFDHRIQTQLVRKEITKVAKDYKGKITFAISDEEEFEDELIQLGLDDSGEDVNVGFFESRKVRYRMEPTEDFSAEELRTFVENVLEGNVPKHVKSQPVPKDNKGPVLVVVGSTFEELVTKSTKDVLIEFYAPWCGHCKKLEPEYKKLGKAFANNDKVVIAKIDATANDYPEEFKVDGFPTIYYIPAADKKNLITYSGDRTLKDLSDFVNKQISKEATKDEL</sequence>
<dbReference type="Pfam" id="PF13848">
    <property type="entry name" value="Thioredoxin_6"/>
    <property type="match status" value="1"/>
</dbReference>
<protein>
    <recommendedName>
        <fullName evidence="4 13">Protein disulfide-isomerase</fullName>
        <ecNumber evidence="4 13">5.3.4.1</ecNumber>
    </recommendedName>
</protein>
<dbReference type="InterPro" id="IPR013766">
    <property type="entry name" value="Thioredoxin_domain"/>
</dbReference>
<dbReference type="NCBIfam" id="TIGR01130">
    <property type="entry name" value="ER_PDI_fam"/>
    <property type="match status" value="1"/>
</dbReference>
<feature type="disulfide bond" description="Redox-active" evidence="11">
    <location>
        <begin position="192"/>
        <end position="195"/>
    </location>
</feature>
<dbReference type="OrthoDB" id="427280at2759"/>
<dbReference type="Gene3D" id="3.40.30.10">
    <property type="entry name" value="Glutaredoxin"/>
    <property type="match status" value="5"/>
</dbReference>
<feature type="domain" description="Thioredoxin" evidence="14">
    <location>
        <begin position="475"/>
        <end position="620"/>
    </location>
</feature>
<keyword evidence="5 13" id="KW-0732">Signal</keyword>
<dbReference type="Proteomes" id="UP000054359">
    <property type="component" value="Unassembled WGS sequence"/>
</dbReference>
<dbReference type="OMA" id="HEAANQY"/>
<dbReference type="GO" id="GO:0034976">
    <property type="term" value="P:response to endoplasmic reticulum stress"/>
    <property type="evidence" value="ECO:0007669"/>
    <property type="project" value="TreeGrafter"/>
</dbReference>
<dbReference type="AlphaFoldDB" id="A0A087UTY8"/>
<dbReference type="GO" id="GO:0009986">
    <property type="term" value="C:cell surface"/>
    <property type="evidence" value="ECO:0007669"/>
    <property type="project" value="TreeGrafter"/>
</dbReference>
<dbReference type="CDD" id="cd02961">
    <property type="entry name" value="PDI_a_family"/>
    <property type="match status" value="2"/>
</dbReference>
<dbReference type="PROSITE" id="PS51352">
    <property type="entry name" value="THIOREDOXIN_2"/>
    <property type="match status" value="3"/>
</dbReference>
<dbReference type="InterPro" id="IPR036249">
    <property type="entry name" value="Thioredoxin-like_sf"/>
</dbReference>
<dbReference type="InterPro" id="IPR017937">
    <property type="entry name" value="Thioredoxin_CS"/>
</dbReference>
<dbReference type="InterPro" id="IPR005792">
    <property type="entry name" value="Prot_disulphide_isomerase"/>
</dbReference>
<feature type="non-terminal residue" evidence="15">
    <location>
        <position position="628"/>
    </location>
</feature>
<keyword evidence="16" id="KW-1185">Reference proteome</keyword>
<evidence type="ECO:0000256" key="1">
    <source>
        <dbReference type="ARBA" id="ARBA00001182"/>
    </source>
</evidence>
<keyword evidence="7" id="KW-0256">Endoplasmic reticulum</keyword>
<name>A0A087UTY8_STEMI</name>
<feature type="domain" description="Thioredoxin" evidence="14">
    <location>
        <begin position="154"/>
        <end position="314"/>
    </location>
</feature>